<dbReference type="Gene3D" id="2.40.30.10">
    <property type="entry name" value="Translation factors"/>
    <property type="match status" value="2"/>
</dbReference>
<accession>A0A931DED3</accession>
<organism evidence="5 6">
    <name type="scientific">Actinomadura viridis</name>
    <dbReference type="NCBI Taxonomy" id="58110"/>
    <lineage>
        <taxon>Bacteria</taxon>
        <taxon>Bacillati</taxon>
        <taxon>Actinomycetota</taxon>
        <taxon>Actinomycetes</taxon>
        <taxon>Streptosporangiales</taxon>
        <taxon>Thermomonosporaceae</taxon>
        <taxon>Actinomadura</taxon>
    </lineage>
</organism>
<evidence type="ECO:0000259" key="4">
    <source>
        <dbReference type="PROSITE" id="PS51722"/>
    </source>
</evidence>
<sequence>MTPRTQHAPPSQDATSQDAAGQNAPGRPAAGQDAAGQDVPRRTFNVAFVGEVDHGKSTLLGRLLYDTGALPADRLDLDPEAGGLAFLLDGLSEEREGLFTLDTTRAVLETPSCRFVLIDVPGHGELLKNMVSGASRADAGVVVVDVHEQVAAQTRRHLRVLELLGVRSVLCAVTKMDLAGYDPDAFERVAAQVAGLAAECGLEPAGAVPVGSLRGDNVAAPANGPGGPMPWYTGRTLFEAMDALAVRQSRVEPPRFVVGGVLEAGGVRRVVGRVESGTVRPGQELRISPGGGRCAIELIERFGEPPLERARTGDDVGLRISGDQPAQGSVLAPPDDPPRVGRVWRARVLNTGSTPFAPGRPCLVRTVGGGFAGRLEAVHRRWETAGMTPLEDGRPVGFSELAEVRIRLAAPVAAEEARHCPPLGRFMFCDADGTALGPGVIDHIETDAT</sequence>
<dbReference type="PANTHER" id="PTHR23115">
    <property type="entry name" value="TRANSLATION FACTOR"/>
    <property type="match status" value="1"/>
</dbReference>
<comment type="caution">
    <text evidence="5">The sequence shown here is derived from an EMBL/GenBank/DDBJ whole genome shotgun (WGS) entry which is preliminary data.</text>
</comment>
<dbReference type="InterPro" id="IPR027417">
    <property type="entry name" value="P-loop_NTPase"/>
</dbReference>
<dbReference type="InterPro" id="IPR009000">
    <property type="entry name" value="Transl_B-barrel_sf"/>
</dbReference>
<keyword evidence="6" id="KW-1185">Reference proteome</keyword>
<reference evidence="5" key="1">
    <citation type="submission" date="2020-11" db="EMBL/GenBank/DDBJ databases">
        <title>Sequencing the genomes of 1000 actinobacteria strains.</title>
        <authorList>
            <person name="Klenk H.-P."/>
        </authorList>
    </citation>
    <scope>NUCLEOTIDE SEQUENCE</scope>
    <source>
        <strain evidence="5">DSM 43175</strain>
    </source>
</reference>
<dbReference type="GO" id="GO:0004781">
    <property type="term" value="F:sulfate adenylyltransferase (ATP) activity"/>
    <property type="evidence" value="ECO:0007669"/>
    <property type="project" value="UniProtKB-EC"/>
</dbReference>
<dbReference type="GO" id="GO:0003924">
    <property type="term" value="F:GTPase activity"/>
    <property type="evidence" value="ECO:0007669"/>
    <property type="project" value="InterPro"/>
</dbReference>
<keyword evidence="5" id="KW-0548">Nucleotidyltransferase</keyword>
<dbReference type="EC" id="2.7.1.25" evidence="5"/>
<dbReference type="SUPFAM" id="SSF50447">
    <property type="entry name" value="Translation proteins"/>
    <property type="match status" value="1"/>
</dbReference>
<dbReference type="SUPFAM" id="SSF52540">
    <property type="entry name" value="P-loop containing nucleoside triphosphate hydrolases"/>
    <property type="match status" value="1"/>
</dbReference>
<evidence type="ECO:0000313" key="6">
    <source>
        <dbReference type="Proteomes" id="UP000614047"/>
    </source>
</evidence>
<dbReference type="Gene3D" id="3.40.50.300">
    <property type="entry name" value="P-loop containing nucleotide triphosphate hydrolases"/>
    <property type="match status" value="1"/>
</dbReference>
<evidence type="ECO:0000256" key="3">
    <source>
        <dbReference type="SAM" id="MobiDB-lite"/>
    </source>
</evidence>
<dbReference type="InterPro" id="IPR050100">
    <property type="entry name" value="TRAFAC_GTPase_members"/>
</dbReference>
<dbReference type="GO" id="GO:0004020">
    <property type="term" value="F:adenylylsulfate kinase activity"/>
    <property type="evidence" value="ECO:0007669"/>
    <property type="project" value="UniProtKB-EC"/>
</dbReference>
<dbReference type="InterPro" id="IPR000795">
    <property type="entry name" value="T_Tr_GTP-bd_dom"/>
</dbReference>
<dbReference type="AlphaFoldDB" id="A0A931DED3"/>
<keyword evidence="5" id="KW-0808">Transferase</keyword>
<feature type="domain" description="Tr-type G" evidence="4">
    <location>
        <begin position="41"/>
        <end position="249"/>
    </location>
</feature>
<proteinExistence type="predicted"/>
<dbReference type="SUPFAM" id="SSF50465">
    <property type="entry name" value="EF-Tu/eEF-1alpha/eIF2-gamma C-terminal domain"/>
    <property type="match status" value="1"/>
</dbReference>
<dbReference type="Pfam" id="PF00009">
    <property type="entry name" value="GTP_EFTU"/>
    <property type="match status" value="1"/>
</dbReference>
<dbReference type="RefSeq" id="WP_197008996.1">
    <property type="nucleotide sequence ID" value="NZ_BAABES010000014.1"/>
</dbReference>
<protein>
    <submittedName>
        <fullName evidence="5">Bifunctional enzyme CysN/CysC/sulfate adenylyltransferase subunit 1</fullName>
        <ecNumber evidence="5">2.7.1.25</ecNumber>
        <ecNumber evidence="5">2.7.7.4</ecNumber>
    </submittedName>
</protein>
<dbReference type="CDD" id="cd01342">
    <property type="entry name" value="Translation_Factor_II_like"/>
    <property type="match status" value="1"/>
</dbReference>
<evidence type="ECO:0000313" key="5">
    <source>
        <dbReference type="EMBL" id="MBG6085931.1"/>
    </source>
</evidence>
<dbReference type="PRINTS" id="PR00315">
    <property type="entry name" value="ELONGATNFCT"/>
</dbReference>
<keyword evidence="1" id="KW-0547">Nucleotide-binding</keyword>
<dbReference type="InterPro" id="IPR009001">
    <property type="entry name" value="Transl_elong_EF1A/Init_IF2_C"/>
</dbReference>
<gene>
    <name evidence="5" type="ORF">IW256_000044</name>
</gene>
<feature type="compositionally biased region" description="Polar residues" evidence="3">
    <location>
        <begin position="1"/>
        <end position="20"/>
    </location>
</feature>
<dbReference type="EC" id="2.7.7.4" evidence="5"/>
<keyword evidence="2" id="KW-0342">GTP-binding</keyword>
<evidence type="ECO:0000256" key="2">
    <source>
        <dbReference type="ARBA" id="ARBA00023134"/>
    </source>
</evidence>
<dbReference type="EMBL" id="JADOUA010000001">
    <property type="protein sequence ID" value="MBG6085931.1"/>
    <property type="molecule type" value="Genomic_DNA"/>
</dbReference>
<dbReference type="Proteomes" id="UP000614047">
    <property type="component" value="Unassembled WGS sequence"/>
</dbReference>
<dbReference type="GO" id="GO:0005525">
    <property type="term" value="F:GTP binding"/>
    <property type="evidence" value="ECO:0007669"/>
    <property type="project" value="UniProtKB-KW"/>
</dbReference>
<dbReference type="PROSITE" id="PS51722">
    <property type="entry name" value="G_TR_2"/>
    <property type="match status" value="1"/>
</dbReference>
<evidence type="ECO:0000256" key="1">
    <source>
        <dbReference type="ARBA" id="ARBA00022741"/>
    </source>
</evidence>
<name>A0A931DED3_9ACTN</name>
<feature type="region of interest" description="Disordered" evidence="3">
    <location>
        <begin position="1"/>
        <end position="37"/>
    </location>
</feature>